<evidence type="ECO:0000259" key="3">
    <source>
        <dbReference type="Pfam" id="PF03404"/>
    </source>
</evidence>
<evidence type="ECO:0000313" key="4">
    <source>
        <dbReference type="EMBL" id="MFC7070465.1"/>
    </source>
</evidence>
<dbReference type="Pfam" id="PF00174">
    <property type="entry name" value="Oxidored_molyb"/>
    <property type="match status" value="1"/>
</dbReference>
<dbReference type="Pfam" id="PF03404">
    <property type="entry name" value="Mo-co_dimer"/>
    <property type="match status" value="1"/>
</dbReference>
<dbReference type="SUPFAM" id="SSF81296">
    <property type="entry name" value="E set domains"/>
    <property type="match status" value="1"/>
</dbReference>
<reference evidence="4 5" key="1">
    <citation type="journal article" date="2019" name="Int. J. Syst. Evol. Microbiol.">
        <title>The Global Catalogue of Microorganisms (GCM) 10K type strain sequencing project: providing services to taxonomists for standard genome sequencing and annotation.</title>
        <authorList>
            <consortium name="The Broad Institute Genomics Platform"/>
            <consortium name="The Broad Institute Genome Sequencing Center for Infectious Disease"/>
            <person name="Wu L."/>
            <person name="Ma J."/>
        </authorList>
    </citation>
    <scope>NUCLEOTIDE SEQUENCE [LARGE SCALE GENOMIC DNA]</scope>
    <source>
        <strain evidence="4 5">DT31</strain>
    </source>
</reference>
<dbReference type="EMBL" id="JBHTAH010000011">
    <property type="protein sequence ID" value="MFC7070465.1"/>
    <property type="molecule type" value="Genomic_DNA"/>
</dbReference>
<dbReference type="AlphaFoldDB" id="A0ABD5WG04"/>
<accession>A0ABD5WG04</accession>
<evidence type="ECO:0000313" key="5">
    <source>
        <dbReference type="Proteomes" id="UP001596461"/>
    </source>
</evidence>
<dbReference type="SUPFAM" id="SSF56524">
    <property type="entry name" value="Oxidoreductase molybdopterin-binding domain"/>
    <property type="match status" value="1"/>
</dbReference>
<evidence type="ECO:0000256" key="1">
    <source>
        <dbReference type="SAM" id="MobiDB-lite"/>
    </source>
</evidence>
<feature type="domain" description="Moybdenum cofactor oxidoreductase dimerisation" evidence="3">
    <location>
        <begin position="263"/>
        <end position="339"/>
    </location>
</feature>
<evidence type="ECO:0000259" key="2">
    <source>
        <dbReference type="Pfam" id="PF00174"/>
    </source>
</evidence>
<dbReference type="PANTHER" id="PTHR19372:SF7">
    <property type="entry name" value="SULFITE OXIDASE, MITOCHONDRIAL"/>
    <property type="match status" value="1"/>
</dbReference>
<dbReference type="Gene3D" id="2.60.40.650">
    <property type="match status" value="1"/>
</dbReference>
<dbReference type="InterPro" id="IPR036374">
    <property type="entry name" value="OxRdtase_Mopterin-bd_sf"/>
</dbReference>
<feature type="region of interest" description="Disordered" evidence="1">
    <location>
        <begin position="332"/>
        <end position="358"/>
    </location>
</feature>
<sequence>LPLGVAALAGRSTEPTSAARRTALGSLAAAVGLALAGGVIGSRRTVPAGGGASTVPADSAVGRLLELARDRSLDVAGIEPLVSERFYEVDINQVDPDPDRDEWTLSVTGAVETPGEYSYDDITSMPVEHRFNTLRCVGESLNGMKMDNALWTGTPLTRILDDAGLQGDYVMMRAADGFYEEFSVSALRNGFLAWGMNGADLPRGHGAPVRALIPGHWGEINVKWLTEIEILDEEMEGYWEERGWHGTGPVNTVAKLHAVNRLDDGRIEVGGHAYAGTRGVDRVEVSVDGGDTWTDAELSEPLPGDDVWRQWVHRYDAPGTDHEVVVRATDGTGTLQPEDERNAFPNGPSGWVSRTVRA</sequence>
<feature type="non-terminal residue" evidence="4">
    <location>
        <position position="1"/>
    </location>
</feature>
<comment type="caution">
    <text evidence="4">The sequence shown here is derived from an EMBL/GenBank/DDBJ whole genome shotgun (WGS) entry which is preliminary data.</text>
</comment>
<organism evidence="4 5">
    <name type="scientific">Halobaculum lipolyticum</name>
    <dbReference type="NCBI Taxonomy" id="3032001"/>
    <lineage>
        <taxon>Archaea</taxon>
        <taxon>Methanobacteriati</taxon>
        <taxon>Methanobacteriota</taxon>
        <taxon>Stenosarchaea group</taxon>
        <taxon>Halobacteria</taxon>
        <taxon>Halobacteriales</taxon>
        <taxon>Haloferacaceae</taxon>
        <taxon>Halobaculum</taxon>
    </lineage>
</organism>
<gene>
    <name evidence="4" type="ORF">ACFQL9_12505</name>
</gene>
<name>A0ABD5WG04_9EURY</name>
<proteinExistence type="predicted"/>
<dbReference type="Proteomes" id="UP001596461">
    <property type="component" value="Unassembled WGS sequence"/>
</dbReference>
<dbReference type="PANTHER" id="PTHR19372">
    <property type="entry name" value="SULFITE REDUCTASE"/>
    <property type="match status" value="1"/>
</dbReference>
<dbReference type="InterPro" id="IPR014756">
    <property type="entry name" value="Ig_E-set"/>
</dbReference>
<dbReference type="InterPro" id="IPR005066">
    <property type="entry name" value="MoCF_OxRdtse_dimer"/>
</dbReference>
<dbReference type="InterPro" id="IPR000572">
    <property type="entry name" value="OxRdtase_Mopterin-bd_dom"/>
</dbReference>
<dbReference type="RefSeq" id="WP_390210694.1">
    <property type="nucleotide sequence ID" value="NZ_JBHTAH010000011.1"/>
</dbReference>
<protein>
    <submittedName>
        <fullName evidence="4">Molybdopterin-dependent oxidoreductase</fullName>
    </submittedName>
</protein>
<keyword evidence="5" id="KW-1185">Reference proteome</keyword>
<dbReference type="Gene3D" id="3.90.420.10">
    <property type="entry name" value="Oxidoreductase, molybdopterin-binding domain"/>
    <property type="match status" value="1"/>
</dbReference>
<feature type="domain" description="Oxidoreductase molybdopterin-binding" evidence="2">
    <location>
        <begin position="97"/>
        <end position="239"/>
    </location>
</feature>